<dbReference type="Proteomes" id="UP000516404">
    <property type="component" value="Chromosome"/>
</dbReference>
<name>A0A7H2BDH5_9MICC</name>
<gene>
    <name evidence="2" type="ORF">IDM49_11095</name>
</gene>
<reference evidence="2 3" key="1">
    <citation type="submission" date="2020-09" db="EMBL/GenBank/DDBJ databases">
        <title>Investigation of environmental microbes.</title>
        <authorList>
            <person name="Ou Y."/>
            <person name="Kang Q."/>
        </authorList>
    </citation>
    <scope>NUCLEOTIDE SEQUENCE [LARGE SCALE GENOMIC DNA]</scope>
    <source>
        <strain evidence="2 3">KJZ-14</strain>
    </source>
</reference>
<proteinExistence type="predicted"/>
<sequence length="72" mass="8022">MPQKPSERMAVTALTLMLFALFATLLIWTWSAIAGRDPLDVFINWIPSIGISLICILVACLKPPRPTGKRQQ</sequence>
<evidence type="ECO:0000313" key="2">
    <source>
        <dbReference type="EMBL" id="QNV37721.2"/>
    </source>
</evidence>
<organism evidence="2 3">
    <name type="scientific">Rothia terrae</name>
    <dbReference type="NCBI Taxonomy" id="396015"/>
    <lineage>
        <taxon>Bacteria</taxon>
        <taxon>Bacillati</taxon>
        <taxon>Actinomycetota</taxon>
        <taxon>Actinomycetes</taxon>
        <taxon>Micrococcales</taxon>
        <taxon>Micrococcaceae</taxon>
        <taxon>Rothia</taxon>
    </lineage>
</organism>
<keyword evidence="1" id="KW-1133">Transmembrane helix</keyword>
<evidence type="ECO:0000313" key="3">
    <source>
        <dbReference type="Proteomes" id="UP000516404"/>
    </source>
</evidence>
<keyword evidence="1" id="KW-0472">Membrane</keyword>
<feature type="transmembrane region" description="Helical" evidence="1">
    <location>
        <begin position="44"/>
        <end position="61"/>
    </location>
</feature>
<accession>A0A7H2BDH5</accession>
<dbReference type="KEGG" id="rter:IDM49_11095"/>
<dbReference type="RefSeq" id="WP_193836657.1">
    <property type="nucleotide sequence ID" value="NZ_CP061539.1"/>
</dbReference>
<dbReference type="GeneID" id="96624786"/>
<evidence type="ECO:0000256" key="1">
    <source>
        <dbReference type="SAM" id="Phobius"/>
    </source>
</evidence>
<keyword evidence="3" id="KW-1185">Reference proteome</keyword>
<protein>
    <submittedName>
        <fullName evidence="2">Uncharacterized protein</fullName>
    </submittedName>
</protein>
<keyword evidence="1" id="KW-0812">Transmembrane</keyword>
<dbReference type="AlphaFoldDB" id="A0A7H2BDH5"/>
<dbReference type="EMBL" id="CP061539">
    <property type="protein sequence ID" value="QNV37721.2"/>
    <property type="molecule type" value="Genomic_DNA"/>
</dbReference>